<evidence type="ECO:0000313" key="2">
    <source>
        <dbReference type="EMBL" id="KKO97393.1"/>
    </source>
</evidence>
<sequence>MHSVLALSLGLLAIAPGTLAAAPQCGVRVVSSQGLTNWKQGRWDGFWAARDWLCNNTPCSDGTYTTADGLTSAQTRIAPNIGCSPQSCWNNFEAIIDDCMDTAHAHSTNGGQVSDYNGNAWYWISTNTVLETGN</sequence>
<organism evidence="2 3">
    <name type="scientific">Trichoderma harzianum</name>
    <name type="common">Hypocrea lixii</name>
    <dbReference type="NCBI Taxonomy" id="5544"/>
    <lineage>
        <taxon>Eukaryota</taxon>
        <taxon>Fungi</taxon>
        <taxon>Dikarya</taxon>
        <taxon>Ascomycota</taxon>
        <taxon>Pezizomycotina</taxon>
        <taxon>Sordariomycetes</taxon>
        <taxon>Hypocreomycetidae</taxon>
        <taxon>Hypocreales</taxon>
        <taxon>Hypocreaceae</taxon>
        <taxon>Trichoderma</taxon>
    </lineage>
</organism>
<protein>
    <submittedName>
        <fullName evidence="2">Uncharacterized protein</fullName>
    </submittedName>
</protein>
<feature type="signal peptide" evidence="1">
    <location>
        <begin position="1"/>
        <end position="20"/>
    </location>
</feature>
<dbReference type="EMBL" id="JOKZ01000575">
    <property type="protein sequence ID" value="KKO97393.1"/>
    <property type="molecule type" value="Genomic_DNA"/>
</dbReference>
<dbReference type="AlphaFoldDB" id="A0A0F9ZW91"/>
<gene>
    <name evidence="2" type="ORF">THAR02_10508</name>
</gene>
<accession>A0A0F9ZW91</accession>
<proteinExistence type="predicted"/>
<evidence type="ECO:0000256" key="1">
    <source>
        <dbReference type="SAM" id="SignalP"/>
    </source>
</evidence>
<keyword evidence="1" id="KW-0732">Signal</keyword>
<dbReference type="Proteomes" id="UP000034112">
    <property type="component" value="Unassembled WGS sequence"/>
</dbReference>
<dbReference type="OrthoDB" id="4878861at2759"/>
<reference evidence="3" key="1">
    <citation type="journal article" date="2015" name="Genome Announc.">
        <title>Draft whole-genome sequence of the biocontrol agent Trichoderma harzianum T6776.</title>
        <authorList>
            <person name="Baroncelli R."/>
            <person name="Piaggeschi G."/>
            <person name="Fiorini L."/>
            <person name="Bertolini E."/>
            <person name="Zapparata A."/>
            <person name="Pe M.E."/>
            <person name="Sarrocco S."/>
            <person name="Vannacci G."/>
        </authorList>
    </citation>
    <scope>NUCLEOTIDE SEQUENCE [LARGE SCALE GENOMIC DNA]</scope>
    <source>
        <strain evidence="3">T6776</strain>
    </source>
</reference>
<comment type="caution">
    <text evidence="2">The sequence shown here is derived from an EMBL/GenBank/DDBJ whole genome shotgun (WGS) entry which is preliminary data.</text>
</comment>
<feature type="chain" id="PRO_5002530688" evidence="1">
    <location>
        <begin position="21"/>
        <end position="134"/>
    </location>
</feature>
<name>A0A0F9ZW91_TRIHA</name>
<evidence type="ECO:0000313" key="3">
    <source>
        <dbReference type="Proteomes" id="UP000034112"/>
    </source>
</evidence>